<proteinExistence type="predicted"/>
<dbReference type="InterPro" id="IPR006638">
    <property type="entry name" value="Elp3/MiaA/NifB-like_rSAM"/>
</dbReference>
<keyword evidence="3" id="KW-0411">Iron-sulfur</keyword>
<evidence type="ECO:0000313" key="6">
    <source>
        <dbReference type="EMBL" id="PPT80177.1"/>
    </source>
</evidence>
<evidence type="ECO:0000259" key="5">
    <source>
        <dbReference type="SMART" id="SM00729"/>
    </source>
</evidence>
<protein>
    <submittedName>
        <fullName evidence="6">Radical SAM protein</fullName>
    </submittedName>
</protein>
<evidence type="ECO:0000256" key="1">
    <source>
        <dbReference type="ARBA" id="ARBA00022723"/>
    </source>
</evidence>
<dbReference type="SMART" id="SM00729">
    <property type="entry name" value="Elp3"/>
    <property type="match status" value="1"/>
</dbReference>
<dbReference type="Pfam" id="PF04055">
    <property type="entry name" value="Radical_SAM"/>
    <property type="match status" value="1"/>
</dbReference>
<dbReference type="CDD" id="cd01335">
    <property type="entry name" value="Radical_SAM"/>
    <property type="match status" value="1"/>
</dbReference>
<dbReference type="InterPro" id="IPR040086">
    <property type="entry name" value="MJ0683-like"/>
</dbReference>
<dbReference type="NCBIfam" id="NF033668">
    <property type="entry name" value="rSAM_PA0069"/>
    <property type="match status" value="1"/>
</dbReference>
<dbReference type="InterPro" id="IPR058240">
    <property type="entry name" value="rSAM_sf"/>
</dbReference>
<organism evidence="6 7">
    <name type="scientific">Xanthomonas theicola</name>
    <dbReference type="NCBI Taxonomy" id="56464"/>
    <lineage>
        <taxon>Bacteria</taxon>
        <taxon>Pseudomonadati</taxon>
        <taxon>Pseudomonadota</taxon>
        <taxon>Gammaproteobacteria</taxon>
        <taxon>Lysobacterales</taxon>
        <taxon>Lysobacteraceae</taxon>
        <taxon>Xanthomonas</taxon>
    </lineage>
</organism>
<dbReference type="Proteomes" id="UP000239898">
    <property type="component" value="Unassembled WGS sequence"/>
</dbReference>
<dbReference type="OrthoDB" id="9785699at2"/>
<evidence type="ECO:0000256" key="2">
    <source>
        <dbReference type="ARBA" id="ARBA00023004"/>
    </source>
</evidence>
<keyword evidence="7" id="KW-1185">Reference proteome</keyword>
<gene>
    <name evidence="6" type="ORF">XthCFBP4691_18325</name>
</gene>
<dbReference type="PANTHER" id="PTHR43432:SF3">
    <property type="entry name" value="SLR0285 PROTEIN"/>
    <property type="match status" value="1"/>
</dbReference>
<feature type="domain" description="Elp3/MiaA/NifB-like radical SAM core" evidence="5">
    <location>
        <begin position="87"/>
        <end position="312"/>
    </location>
</feature>
<dbReference type="GO" id="GO:0051536">
    <property type="term" value="F:iron-sulfur cluster binding"/>
    <property type="evidence" value="ECO:0007669"/>
    <property type="project" value="UniProtKB-KW"/>
</dbReference>
<name>A0A2S6ZAR8_9XANT</name>
<accession>A0A2S6ZAR8</accession>
<dbReference type="RefSeq" id="WP_128421708.1">
    <property type="nucleotide sequence ID" value="NZ_CP049017.1"/>
</dbReference>
<feature type="region of interest" description="Disordered" evidence="4">
    <location>
        <begin position="358"/>
        <end position="377"/>
    </location>
</feature>
<dbReference type="GO" id="GO:0003824">
    <property type="term" value="F:catalytic activity"/>
    <property type="evidence" value="ECO:0007669"/>
    <property type="project" value="InterPro"/>
</dbReference>
<dbReference type="SFLD" id="SFLDS00029">
    <property type="entry name" value="Radical_SAM"/>
    <property type="match status" value="1"/>
</dbReference>
<reference evidence="6 7" key="1">
    <citation type="submission" date="2016-08" db="EMBL/GenBank/DDBJ databases">
        <title>Evolution of the type three secretion system and type three effector repertoires in Xanthomonas.</title>
        <authorList>
            <person name="Merda D."/>
            <person name="Briand M."/>
            <person name="Bosis E."/>
            <person name="Rousseau C."/>
            <person name="Portier P."/>
            <person name="Jacques M.-A."/>
            <person name="Fischer-Le Saux M."/>
        </authorList>
    </citation>
    <scope>NUCLEOTIDE SEQUENCE [LARGE SCALE GENOMIC DNA]</scope>
    <source>
        <strain evidence="6 7">CFBP 4691</strain>
    </source>
</reference>
<dbReference type="Gene3D" id="3.80.30.30">
    <property type="match status" value="1"/>
</dbReference>
<dbReference type="PANTHER" id="PTHR43432">
    <property type="entry name" value="SLR0285 PROTEIN"/>
    <property type="match status" value="1"/>
</dbReference>
<comment type="caution">
    <text evidence="6">The sequence shown here is derived from an EMBL/GenBank/DDBJ whole genome shotgun (WGS) entry which is preliminary data.</text>
</comment>
<dbReference type="SUPFAM" id="SSF102114">
    <property type="entry name" value="Radical SAM enzymes"/>
    <property type="match status" value="1"/>
</dbReference>
<dbReference type="GO" id="GO:0046872">
    <property type="term" value="F:metal ion binding"/>
    <property type="evidence" value="ECO:0007669"/>
    <property type="project" value="UniProtKB-KW"/>
</dbReference>
<evidence type="ECO:0000313" key="7">
    <source>
        <dbReference type="Proteomes" id="UP000239898"/>
    </source>
</evidence>
<keyword evidence="2" id="KW-0408">Iron</keyword>
<sequence length="377" mass="41898">MWKKSDPVEATDDLAGRDVRSARTAIKGRGTTSYVPGRFAVTTSVEVDDGWGSLEPDAESPSRPKTVVKEENARSIISHNSSPDVGFSHSVNPYKGCEHGCVYCFARPSHAYLDLSPGLDFETRIFAKSNAAALLRAEIARPSYACSPIALGINTDAYQPAERRHCISRACLEVLADARHPVSFVTKAALIERDIDILTRLAQRNLVSVHFSVTTLDNRLAAKMEPRAAAPHARLRAMRALHEAGIPVGVLVAPVVPMISDRKLEHILEAAREHGARSAGYVLLRLPHELTQLWREWLELHYPDRAKHVMSLIQQMRGGKDYDSSFGKRMVGEGPFAQLIAQRFASAYRRLGFGRMPKLDTSQFRPPRPETPQMELF</sequence>
<keyword evidence="1" id="KW-0479">Metal-binding</keyword>
<dbReference type="SFLD" id="SFLDG01084">
    <property type="entry name" value="Uncharacterised_Radical_SAM_Su"/>
    <property type="match status" value="1"/>
</dbReference>
<evidence type="ECO:0000256" key="4">
    <source>
        <dbReference type="SAM" id="MobiDB-lite"/>
    </source>
</evidence>
<evidence type="ECO:0000256" key="3">
    <source>
        <dbReference type="ARBA" id="ARBA00023014"/>
    </source>
</evidence>
<dbReference type="AlphaFoldDB" id="A0A2S6ZAR8"/>
<dbReference type="EMBL" id="MIGX01000149">
    <property type="protein sequence ID" value="PPT80177.1"/>
    <property type="molecule type" value="Genomic_DNA"/>
</dbReference>
<dbReference type="InterPro" id="IPR007197">
    <property type="entry name" value="rSAM"/>
</dbReference>